<name>A0AAW5C4R6_9FIRM</name>
<accession>A0AAW5C4R6</accession>
<gene>
    <name evidence="5" type="ORF">L0N08_26675</name>
</gene>
<dbReference type="InterPro" id="IPR036388">
    <property type="entry name" value="WH-like_DNA-bd_sf"/>
</dbReference>
<sequence length="481" mass="54322">MTLVNENELQQVIYNVLLMQIRFGTYHYGDHLPTLEEASQLFLVSIDTVRAAYLSLKQEGYISLSRSVGAVVKVLYTRQETEQHIQDFYALRKESLIDVSRSMQPLFSNALCIGFKNASPETLDKILSLSSDSRFHPSHTMIRTLQYIYGSLNNDLLMRLVWRTFMSYQAPFLSIHRNIRYLEAEENPLVNMIELCRNQDWEALKAAVTAYQEYLSTALRSFCDSQIMTPPAGKQIDFHWYSYEKASQLRYSLGMEILISINRGVYPAGSFLPSLDKLSKEKHVSVSTVRRTLSLLNSIGVTKSINGLGTRVLPQEEMADNCDLTHPIASRRLLDCAQGLQIIALSCKDVAGLTAASLDSAALCQIGERLDLLKHTGRYELTAFTILEFFTHRAPSHAIRTAYAELLQHLMWGNPLRSMAAQAGINTASYLPYLEFFAGCVEKSDLTGFPEKLEELILFEFKLLLDKLGRLGIPEASGLLF</sequence>
<evidence type="ECO:0000313" key="6">
    <source>
        <dbReference type="Proteomes" id="UP001299608"/>
    </source>
</evidence>
<dbReference type="InterPro" id="IPR036390">
    <property type="entry name" value="WH_DNA-bd_sf"/>
</dbReference>
<dbReference type="GO" id="GO:0003677">
    <property type="term" value="F:DNA binding"/>
    <property type="evidence" value="ECO:0007669"/>
    <property type="project" value="UniProtKB-KW"/>
</dbReference>
<feature type="domain" description="HTH gntR-type" evidence="4">
    <location>
        <begin position="7"/>
        <end position="75"/>
    </location>
</feature>
<proteinExistence type="predicted"/>
<dbReference type="GO" id="GO:0003700">
    <property type="term" value="F:DNA-binding transcription factor activity"/>
    <property type="evidence" value="ECO:0007669"/>
    <property type="project" value="InterPro"/>
</dbReference>
<dbReference type="Proteomes" id="UP001299608">
    <property type="component" value="Unassembled WGS sequence"/>
</dbReference>
<dbReference type="SUPFAM" id="SSF46785">
    <property type="entry name" value="Winged helix' DNA-binding domain"/>
    <property type="match status" value="2"/>
</dbReference>
<feature type="domain" description="HTH gntR-type" evidence="4">
    <location>
        <begin position="247"/>
        <end position="315"/>
    </location>
</feature>
<keyword evidence="1" id="KW-0805">Transcription regulation</keyword>
<keyword evidence="3" id="KW-0804">Transcription</keyword>
<dbReference type="PROSITE" id="PS50949">
    <property type="entry name" value="HTH_GNTR"/>
    <property type="match status" value="2"/>
</dbReference>
<evidence type="ECO:0000256" key="3">
    <source>
        <dbReference type="ARBA" id="ARBA00023163"/>
    </source>
</evidence>
<keyword evidence="2" id="KW-0238">DNA-binding</keyword>
<dbReference type="PANTHER" id="PTHR44846:SF1">
    <property type="entry name" value="MANNOSYL-D-GLYCERATE TRANSPORT_METABOLISM SYSTEM REPRESSOR MNGR-RELATED"/>
    <property type="match status" value="1"/>
</dbReference>
<organism evidence="5 6">
    <name type="scientific">Enterocloster aldenensis</name>
    <dbReference type="NCBI Taxonomy" id="358742"/>
    <lineage>
        <taxon>Bacteria</taxon>
        <taxon>Bacillati</taxon>
        <taxon>Bacillota</taxon>
        <taxon>Clostridia</taxon>
        <taxon>Lachnospirales</taxon>
        <taxon>Lachnospiraceae</taxon>
        <taxon>Enterocloster</taxon>
    </lineage>
</organism>
<reference evidence="5" key="1">
    <citation type="submission" date="2022-01" db="EMBL/GenBank/DDBJ databases">
        <title>Collection of gut derived symbiotic bacterial strains cultured from healthy donors.</title>
        <authorList>
            <person name="Lin H."/>
            <person name="Kohout C."/>
            <person name="Waligurski E."/>
            <person name="Pamer E.G."/>
        </authorList>
    </citation>
    <scope>NUCLEOTIDE SEQUENCE</scope>
    <source>
        <strain evidence="5">DFI.6.55</strain>
    </source>
</reference>
<evidence type="ECO:0000313" key="5">
    <source>
        <dbReference type="EMBL" id="MCG4749005.1"/>
    </source>
</evidence>
<evidence type="ECO:0000259" key="4">
    <source>
        <dbReference type="PROSITE" id="PS50949"/>
    </source>
</evidence>
<dbReference type="EMBL" id="JAKNGE010000048">
    <property type="protein sequence ID" value="MCG4749005.1"/>
    <property type="molecule type" value="Genomic_DNA"/>
</dbReference>
<dbReference type="Pfam" id="PF00392">
    <property type="entry name" value="GntR"/>
    <property type="match status" value="2"/>
</dbReference>
<dbReference type="SMART" id="SM00345">
    <property type="entry name" value="HTH_GNTR"/>
    <property type="match status" value="2"/>
</dbReference>
<evidence type="ECO:0000256" key="2">
    <source>
        <dbReference type="ARBA" id="ARBA00023125"/>
    </source>
</evidence>
<dbReference type="GO" id="GO:0045892">
    <property type="term" value="P:negative regulation of DNA-templated transcription"/>
    <property type="evidence" value="ECO:0007669"/>
    <property type="project" value="TreeGrafter"/>
</dbReference>
<dbReference type="PANTHER" id="PTHR44846">
    <property type="entry name" value="MANNOSYL-D-GLYCERATE TRANSPORT/METABOLISM SYSTEM REPRESSOR MNGR-RELATED"/>
    <property type="match status" value="1"/>
</dbReference>
<dbReference type="InterPro" id="IPR050679">
    <property type="entry name" value="Bact_HTH_transcr_reg"/>
</dbReference>
<comment type="caution">
    <text evidence="5">The sequence shown here is derived from an EMBL/GenBank/DDBJ whole genome shotgun (WGS) entry which is preliminary data.</text>
</comment>
<dbReference type="Gene3D" id="1.10.10.10">
    <property type="entry name" value="Winged helix-like DNA-binding domain superfamily/Winged helix DNA-binding domain"/>
    <property type="match status" value="2"/>
</dbReference>
<dbReference type="AlphaFoldDB" id="A0AAW5C4R6"/>
<protein>
    <submittedName>
        <fullName evidence="5">GntR family transcriptional regulator</fullName>
    </submittedName>
</protein>
<dbReference type="InterPro" id="IPR000524">
    <property type="entry name" value="Tscrpt_reg_HTH_GntR"/>
</dbReference>
<evidence type="ECO:0000256" key="1">
    <source>
        <dbReference type="ARBA" id="ARBA00023015"/>
    </source>
</evidence>